<comment type="caution">
    <text evidence="2">The sequence shown here is derived from an EMBL/GenBank/DDBJ whole genome shotgun (WGS) entry which is preliminary data.</text>
</comment>
<reference evidence="2 3" key="1">
    <citation type="journal article" date="2015" name="Nature">
        <title>rRNA introns, odd ribosomes, and small enigmatic genomes across a large radiation of phyla.</title>
        <authorList>
            <person name="Brown C.T."/>
            <person name="Hug L.A."/>
            <person name="Thomas B.C."/>
            <person name="Sharon I."/>
            <person name="Castelle C.J."/>
            <person name="Singh A."/>
            <person name="Wilkins M.J."/>
            <person name="Williams K.H."/>
            <person name="Banfield J.F."/>
        </authorList>
    </citation>
    <scope>NUCLEOTIDE SEQUENCE [LARGE SCALE GENOMIC DNA]</scope>
</reference>
<dbReference type="AlphaFoldDB" id="A0A0G1N6M5"/>
<dbReference type="GO" id="GO:0016747">
    <property type="term" value="F:acyltransferase activity, transferring groups other than amino-acyl groups"/>
    <property type="evidence" value="ECO:0007669"/>
    <property type="project" value="InterPro"/>
</dbReference>
<name>A0A0G1N6M5_9BACT</name>
<sequence length="270" mass="30815">MAKTDKIEKGGVLSNYDFLAAYQNLQTGIEFDELIKRSSATVSHTAKNAAPYCNFALINKMLSDEEFSELEHLFSSLERTPVIYFENKPTLVKHLDRFKKRGYEKAFEDSWMFYERDVIDKSRFPQVKKVDDHKSLEVFLKTWDASLQSGDPQNPYGSVKGYLDNYRQAWLKFGASNRVQYFIVYDGEQPVATALLHSFEGVGYISNVGSLQTVRGRGFGKLATLYAVKRSQQIGNIVHSLSTEEGSFPNEFYKRIGFITRFTGIGLTKQ</sequence>
<evidence type="ECO:0000313" key="3">
    <source>
        <dbReference type="Proteomes" id="UP000034922"/>
    </source>
</evidence>
<evidence type="ECO:0000259" key="1">
    <source>
        <dbReference type="PROSITE" id="PS51186"/>
    </source>
</evidence>
<dbReference type="CDD" id="cd04301">
    <property type="entry name" value="NAT_SF"/>
    <property type="match status" value="1"/>
</dbReference>
<dbReference type="SUPFAM" id="SSF55729">
    <property type="entry name" value="Acyl-CoA N-acyltransferases (Nat)"/>
    <property type="match status" value="1"/>
</dbReference>
<dbReference type="Pfam" id="PF00583">
    <property type="entry name" value="Acetyltransf_1"/>
    <property type="match status" value="1"/>
</dbReference>
<dbReference type="STRING" id="1618589.UX25_C0049G0008"/>
<organism evidence="2 3">
    <name type="scientific">Candidatus Woesebacteria bacterium GW2011_GWC2_45_9</name>
    <dbReference type="NCBI Taxonomy" id="1618589"/>
    <lineage>
        <taxon>Bacteria</taxon>
        <taxon>Candidatus Woeseibacteriota</taxon>
    </lineage>
</organism>
<dbReference type="PROSITE" id="PS51186">
    <property type="entry name" value="GNAT"/>
    <property type="match status" value="1"/>
</dbReference>
<gene>
    <name evidence="2" type="ORF">UX25_C0049G0008</name>
</gene>
<evidence type="ECO:0000313" key="2">
    <source>
        <dbReference type="EMBL" id="KKU15972.1"/>
    </source>
</evidence>
<dbReference type="Gene3D" id="3.40.630.30">
    <property type="match status" value="1"/>
</dbReference>
<dbReference type="EMBL" id="LCLM01000049">
    <property type="protein sequence ID" value="KKU15972.1"/>
    <property type="molecule type" value="Genomic_DNA"/>
</dbReference>
<proteinExistence type="predicted"/>
<dbReference type="InterPro" id="IPR016181">
    <property type="entry name" value="Acyl_CoA_acyltransferase"/>
</dbReference>
<feature type="domain" description="N-acetyltransferase" evidence="1">
    <location>
        <begin position="122"/>
        <end position="270"/>
    </location>
</feature>
<accession>A0A0G1N6M5</accession>
<protein>
    <recommendedName>
        <fullName evidence="1">N-acetyltransferase domain-containing protein</fullName>
    </recommendedName>
</protein>
<dbReference type="Proteomes" id="UP000034922">
    <property type="component" value="Unassembled WGS sequence"/>
</dbReference>
<dbReference type="InterPro" id="IPR000182">
    <property type="entry name" value="GNAT_dom"/>
</dbReference>